<keyword evidence="2" id="KW-0472">Membrane</keyword>
<dbReference type="PROSITE" id="PS50188">
    <property type="entry name" value="B302_SPRY"/>
    <property type="match status" value="1"/>
</dbReference>
<dbReference type="RefSeq" id="XP_041408979.1">
    <property type="nucleotide sequence ID" value="XM_041553045.1"/>
</dbReference>
<name>A0A8H2VKA0_9SACH</name>
<gene>
    <name evidence="4" type="ORF">KABA2_13S03740</name>
</gene>
<keyword evidence="2" id="KW-1133">Transmembrane helix</keyword>
<feature type="transmembrane region" description="Helical" evidence="2">
    <location>
        <begin position="51"/>
        <end position="75"/>
    </location>
</feature>
<evidence type="ECO:0000256" key="1">
    <source>
        <dbReference type="SAM" id="MobiDB-lite"/>
    </source>
</evidence>
<dbReference type="InterPro" id="IPR003877">
    <property type="entry name" value="SPRY_dom"/>
</dbReference>
<keyword evidence="5" id="KW-1185">Reference proteome</keyword>
<dbReference type="GeneID" id="64860243"/>
<dbReference type="Gene3D" id="2.60.120.920">
    <property type="match status" value="1"/>
</dbReference>
<keyword evidence="2" id="KW-0812">Transmembrane</keyword>
<sequence>MFIQTRIVPDGIITHILTSDQPVMAVDPTIPYESNLPTPPTGDSDTETISIAFLISLSVTFAVLMVILLIIATYVTFCGGDETDYDEERANGTNGNRIRNLNRPFRRLFTGKHSNILLGSDFTSPTELDDPAKLTELEVEAFQKMSSFEIELYKRAKELQELSPPITDEFGSYLKPSDTTFIKDRGIQAFFFLPSINDNIDKIGNFLPSFMIQDKLDILFTKYNQSASTVLNYPLPYNKKDAVYFEVKIYKHLVDSNSIFSIGLSTVPYPYFRIPGMSKFSIAYESTGKLRINNPFEASTLLPKLEEGDVVGFGYKYKSGTIFITHNGKKLMDVTEDVDVDLFPCVGSFNASYTRTYTTDGLLEDPDNVDLRNSLSENRQVELPEKLQRVHNPHNEQDCTESDEVELQVNLGQVGFVFIEANVKKYAFNSIYGEIGIPPSYNGNEAKKDTILQKGEELPPAYPNGSFVPQIPDSNDNSLPGASHTLENYERISSTYDRVHNNYDNSNEYGYPHGPLSDIDEETGLLSSSSAINQDIPNIDCVVIERRCIPEKKPKKKNKKSKKKKSRSRK</sequence>
<dbReference type="PANTHER" id="PTHR12864">
    <property type="entry name" value="RAN BINDING PROTEIN 9-RELATED"/>
    <property type="match status" value="1"/>
</dbReference>
<proteinExistence type="predicted"/>
<dbReference type="InterPro" id="IPR013320">
    <property type="entry name" value="ConA-like_dom_sf"/>
</dbReference>
<dbReference type="SMART" id="SM00449">
    <property type="entry name" value="SPRY"/>
    <property type="match status" value="1"/>
</dbReference>
<dbReference type="InterPro" id="IPR001870">
    <property type="entry name" value="B30.2/SPRY"/>
</dbReference>
<dbReference type="SUPFAM" id="SSF49899">
    <property type="entry name" value="Concanavalin A-like lectins/glucanases"/>
    <property type="match status" value="1"/>
</dbReference>
<dbReference type="OrthoDB" id="258495at2759"/>
<feature type="compositionally biased region" description="Basic residues" evidence="1">
    <location>
        <begin position="553"/>
        <end position="570"/>
    </location>
</feature>
<reference evidence="4 5" key="1">
    <citation type="submission" date="2020-05" db="EMBL/GenBank/DDBJ databases">
        <authorList>
            <person name="Casaregola S."/>
            <person name="Devillers H."/>
            <person name="Grondin C."/>
        </authorList>
    </citation>
    <scope>NUCLEOTIDE SEQUENCE [LARGE SCALE GENOMIC DNA]</scope>
    <source>
        <strain evidence="4 5">CLIB 1767</strain>
    </source>
</reference>
<evidence type="ECO:0000259" key="3">
    <source>
        <dbReference type="PROSITE" id="PS50188"/>
    </source>
</evidence>
<feature type="domain" description="B30.2/SPRY" evidence="3">
    <location>
        <begin position="178"/>
        <end position="365"/>
    </location>
</feature>
<dbReference type="Proteomes" id="UP000644660">
    <property type="component" value="Unassembled WGS sequence"/>
</dbReference>
<feature type="region of interest" description="Disordered" evidence="1">
    <location>
        <begin position="550"/>
        <end position="570"/>
    </location>
</feature>
<evidence type="ECO:0000313" key="4">
    <source>
        <dbReference type="EMBL" id="CAB4257135.1"/>
    </source>
</evidence>
<dbReference type="InterPro" id="IPR043136">
    <property type="entry name" value="B30.2/SPRY_sf"/>
</dbReference>
<dbReference type="InterPro" id="IPR050618">
    <property type="entry name" value="Ubq-SigPath_Reg"/>
</dbReference>
<comment type="caution">
    <text evidence="4">The sequence shown here is derived from an EMBL/GenBank/DDBJ whole genome shotgun (WGS) entry which is preliminary data.</text>
</comment>
<accession>A0A8H2VKA0</accession>
<protein>
    <submittedName>
        <fullName evidence="4">Similar to Saccharomyces cerevisiae YKL124W SSH4 Specificity factor required for Rsp5p- dependent ubiquitination and sorting of cargo proteins at the multivesicular body</fullName>
    </submittedName>
</protein>
<dbReference type="AlphaFoldDB" id="A0A8H2VKA0"/>
<evidence type="ECO:0000313" key="5">
    <source>
        <dbReference type="Proteomes" id="UP000644660"/>
    </source>
</evidence>
<dbReference type="EMBL" id="CAEFZW010000013">
    <property type="protein sequence ID" value="CAB4257135.1"/>
    <property type="molecule type" value="Genomic_DNA"/>
</dbReference>
<organism evidence="4 5">
    <name type="scientific">Maudiozyma barnettii</name>
    <dbReference type="NCBI Taxonomy" id="61262"/>
    <lineage>
        <taxon>Eukaryota</taxon>
        <taxon>Fungi</taxon>
        <taxon>Dikarya</taxon>
        <taxon>Ascomycota</taxon>
        <taxon>Saccharomycotina</taxon>
        <taxon>Saccharomycetes</taxon>
        <taxon>Saccharomycetales</taxon>
        <taxon>Saccharomycetaceae</taxon>
        <taxon>Maudiozyma</taxon>
    </lineage>
</organism>
<evidence type="ECO:0000256" key="2">
    <source>
        <dbReference type="SAM" id="Phobius"/>
    </source>
</evidence>
<dbReference type="Pfam" id="PF00622">
    <property type="entry name" value="SPRY"/>
    <property type="match status" value="1"/>
</dbReference>